<organism evidence="2 3">
    <name type="scientific">Helianthus annuus</name>
    <name type="common">Common sunflower</name>
    <dbReference type="NCBI Taxonomy" id="4232"/>
    <lineage>
        <taxon>Eukaryota</taxon>
        <taxon>Viridiplantae</taxon>
        <taxon>Streptophyta</taxon>
        <taxon>Embryophyta</taxon>
        <taxon>Tracheophyta</taxon>
        <taxon>Spermatophyta</taxon>
        <taxon>Magnoliopsida</taxon>
        <taxon>eudicotyledons</taxon>
        <taxon>Gunneridae</taxon>
        <taxon>Pentapetalae</taxon>
        <taxon>asterids</taxon>
        <taxon>campanulids</taxon>
        <taxon>Asterales</taxon>
        <taxon>Asteraceae</taxon>
        <taxon>Asteroideae</taxon>
        <taxon>Heliantheae alliance</taxon>
        <taxon>Heliantheae</taxon>
        <taxon>Helianthus</taxon>
    </lineage>
</organism>
<protein>
    <submittedName>
        <fullName evidence="2">Uncharacterized protein</fullName>
    </submittedName>
</protein>
<proteinExistence type="predicted"/>
<dbReference type="Proteomes" id="UP000215914">
    <property type="component" value="Chromosome 10"/>
</dbReference>
<keyword evidence="1" id="KW-0472">Membrane</keyword>
<dbReference type="EMBL" id="CM007899">
    <property type="protein sequence ID" value="OTG10246.1"/>
    <property type="molecule type" value="Genomic_DNA"/>
</dbReference>
<accession>A0A251TI64</accession>
<keyword evidence="1" id="KW-1133">Transmembrane helix</keyword>
<keyword evidence="3" id="KW-1185">Reference proteome</keyword>
<evidence type="ECO:0000313" key="2">
    <source>
        <dbReference type="EMBL" id="OTG10246.1"/>
    </source>
</evidence>
<reference evidence="3" key="1">
    <citation type="journal article" date="2017" name="Nature">
        <title>The sunflower genome provides insights into oil metabolism, flowering and Asterid evolution.</title>
        <authorList>
            <person name="Badouin H."/>
            <person name="Gouzy J."/>
            <person name="Grassa C.J."/>
            <person name="Murat F."/>
            <person name="Staton S.E."/>
            <person name="Cottret L."/>
            <person name="Lelandais-Briere C."/>
            <person name="Owens G.L."/>
            <person name="Carrere S."/>
            <person name="Mayjonade B."/>
            <person name="Legrand L."/>
            <person name="Gill N."/>
            <person name="Kane N.C."/>
            <person name="Bowers J.E."/>
            <person name="Hubner S."/>
            <person name="Bellec A."/>
            <person name="Berard A."/>
            <person name="Berges H."/>
            <person name="Blanchet N."/>
            <person name="Boniface M.C."/>
            <person name="Brunel D."/>
            <person name="Catrice O."/>
            <person name="Chaidir N."/>
            <person name="Claudel C."/>
            <person name="Donnadieu C."/>
            <person name="Faraut T."/>
            <person name="Fievet G."/>
            <person name="Helmstetter N."/>
            <person name="King M."/>
            <person name="Knapp S.J."/>
            <person name="Lai Z."/>
            <person name="Le Paslier M.C."/>
            <person name="Lippi Y."/>
            <person name="Lorenzon L."/>
            <person name="Mandel J.R."/>
            <person name="Marage G."/>
            <person name="Marchand G."/>
            <person name="Marquand E."/>
            <person name="Bret-Mestries E."/>
            <person name="Morien E."/>
            <person name="Nambeesan S."/>
            <person name="Nguyen T."/>
            <person name="Pegot-Espagnet P."/>
            <person name="Pouilly N."/>
            <person name="Raftis F."/>
            <person name="Sallet E."/>
            <person name="Schiex T."/>
            <person name="Thomas J."/>
            <person name="Vandecasteele C."/>
            <person name="Vares D."/>
            <person name="Vear F."/>
            <person name="Vautrin S."/>
            <person name="Crespi M."/>
            <person name="Mangin B."/>
            <person name="Burke J.M."/>
            <person name="Salse J."/>
            <person name="Munos S."/>
            <person name="Vincourt P."/>
            <person name="Rieseberg L.H."/>
            <person name="Langlade N.B."/>
        </authorList>
    </citation>
    <scope>NUCLEOTIDE SEQUENCE [LARGE SCALE GENOMIC DNA]</scope>
    <source>
        <strain evidence="3">cv. SF193</strain>
    </source>
</reference>
<evidence type="ECO:0000313" key="3">
    <source>
        <dbReference type="Proteomes" id="UP000215914"/>
    </source>
</evidence>
<gene>
    <name evidence="2" type="ORF">HannXRQ_Chr10g0285491</name>
</gene>
<dbReference type="AlphaFoldDB" id="A0A251TI64"/>
<evidence type="ECO:0000256" key="1">
    <source>
        <dbReference type="SAM" id="Phobius"/>
    </source>
</evidence>
<name>A0A251TI64_HELAN</name>
<keyword evidence="1" id="KW-0812">Transmembrane</keyword>
<dbReference type="InParanoid" id="A0A251TI64"/>
<sequence>MIQKFVLAYQTPQSLFLSYVKDIYGMFNLWTCSGMFVTVQIGILSQFVKFSPCKRINLFLPYQSLQNLFLSYVKVI</sequence>
<feature type="transmembrane region" description="Helical" evidence="1">
    <location>
        <begin position="27"/>
        <end position="48"/>
    </location>
</feature>